<accession>Q6IKX5</accession>
<feature type="compositionally biased region" description="Polar residues" evidence="1">
    <location>
        <begin position="34"/>
        <end position="47"/>
    </location>
</feature>
<name>Q6IKX5_DROME</name>
<dbReference type="AlphaFoldDB" id="Q6IKX5"/>
<sequence>MADLKAKLKRNRKAAETSTRPTLNSRKEPAGKTAIQQPTLRSTNDLSIDSKLHDGKENAGELRSWSLAW</sequence>
<evidence type="ECO:0000313" key="2">
    <source>
        <dbReference type="EMBL" id="DAA03084.1"/>
    </source>
</evidence>
<feature type="compositionally biased region" description="Basic and acidic residues" evidence="1">
    <location>
        <begin position="48"/>
        <end position="58"/>
    </location>
</feature>
<gene>
    <name evidence="2" type="ORF">HDC11197</name>
</gene>
<feature type="region of interest" description="Disordered" evidence="1">
    <location>
        <begin position="1"/>
        <end position="58"/>
    </location>
</feature>
<dbReference type="EMBL" id="BK002241">
    <property type="protein sequence ID" value="DAA03084.1"/>
    <property type="molecule type" value="Genomic_DNA"/>
</dbReference>
<protein>
    <submittedName>
        <fullName evidence="2">HDC11197</fullName>
    </submittedName>
</protein>
<evidence type="ECO:0000256" key="1">
    <source>
        <dbReference type="SAM" id="MobiDB-lite"/>
    </source>
</evidence>
<proteinExistence type="predicted"/>
<reference evidence="2" key="1">
    <citation type="journal article" date="2003" name="Genome Biol.">
        <title>An integrated gene annotation and transcriptional profiling approach towards the full gene content of the Drosophila genome.</title>
        <authorList>
            <person name="Hild M."/>
            <person name="Beckmann B."/>
            <person name="Haas S.A."/>
            <person name="Koch B."/>
            <person name="Solovyev V."/>
            <person name="Busold C."/>
            <person name="Fellenberg K."/>
            <person name="Boutros M."/>
            <person name="Vingron M."/>
            <person name="Sauer F."/>
            <person name="Hoheisel J.D."/>
            <person name="Paro R."/>
        </authorList>
    </citation>
    <scope>NUCLEOTIDE SEQUENCE</scope>
</reference>
<organism evidence="2">
    <name type="scientific">Drosophila melanogaster</name>
    <name type="common">Fruit fly</name>
    <dbReference type="NCBI Taxonomy" id="7227"/>
    <lineage>
        <taxon>Eukaryota</taxon>
        <taxon>Metazoa</taxon>
        <taxon>Ecdysozoa</taxon>
        <taxon>Arthropoda</taxon>
        <taxon>Hexapoda</taxon>
        <taxon>Insecta</taxon>
        <taxon>Pterygota</taxon>
        <taxon>Neoptera</taxon>
        <taxon>Endopterygota</taxon>
        <taxon>Diptera</taxon>
        <taxon>Brachycera</taxon>
        <taxon>Muscomorpha</taxon>
        <taxon>Ephydroidea</taxon>
        <taxon>Drosophilidae</taxon>
        <taxon>Drosophila</taxon>
        <taxon>Sophophora</taxon>
    </lineage>
</organism>